<dbReference type="CDD" id="cd15457">
    <property type="entry name" value="NADAR"/>
    <property type="match status" value="1"/>
</dbReference>
<evidence type="ECO:0000313" key="4">
    <source>
        <dbReference type="Proteomes" id="UP001217089"/>
    </source>
</evidence>
<feature type="region of interest" description="Disordered" evidence="1">
    <location>
        <begin position="1"/>
        <end position="59"/>
    </location>
</feature>
<feature type="compositionally biased region" description="Polar residues" evidence="1">
    <location>
        <begin position="1"/>
        <end position="18"/>
    </location>
</feature>
<feature type="compositionally biased region" description="Low complexity" evidence="1">
    <location>
        <begin position="250"/>
        <end position="260"/>
    </location>
</feature>
<reference evidence="3 4" key="1">
    <citation type="submission" date="2022-12" db="EMBL/GenBank/DDBJ databases">
        <title>Chromosome-level genome of Tegillarca granosa.</title>
        <authorList>
            <person name="Kim J."/>
        </authorList>
    </citation>
    <scope>NUCLEOTIDE SEQUENCE [LARGE SCALE GENOMIC DNA]</scope>
    <source>
        <strain evidence="3">Teg-2019</strain>
        <tissue evidence="3">Adductor muscle</tissue>
    </source>
</reference>
<sequence>MASIIDPSQTITTQPSQDTPRKRGHESSINLSDSEAEGEFREVKKKARKRRDANTSQDKGIHPAPLMFISILITCRDKAKNIFSLMAHSFINNEINQVLQGQQYWLEATPGNRGFIVRTINNQLVNKLISQDYLRNVLIRTKVLKQPKRVFGVVKGIELNETTKSILKYINENTKNLTKPSQALRLNKKDRKNSTAVRIAFDNEELPSFIHGFGFKKPIENHQNKNNSNNKQRAKKQKQTASYSQAVRGTNTNTAPTTSTPKPPNRNKTVSRSQDLFDNSSQDNQNTQVKSQTNEQDQKIKILQEVIYQLLSAVEANNLIQKKEISRIKKIANLRQQSPLSNFFPCQIFYMSILFNSVEHAYQHTKARFHGLHHLAHQIRLAPTAAKAKNLTKFIRISDHWQQNKISILQELLKIKFTHCSAFKEFLLSTQNQNLYHNVSDWFWGTGDEN</sequence>
<accession>A0ABQ9ECR2</accession>
<proteinExistence type="predicted"/>
<keyword evidence="4" id="KW-1185">Reference proteome</keyword>
<dbReference type="Pfam" id="PF08719">
    <property type="entry name" value="NADAR"/>
    <property type="match status" value="1"/>
</dbReference>
<dbReference type="InterPro" id="IPR012816">
    <property type="entry name" value="NADAR"/>
</dbReference>
<dbReference type="InterPro" id="IPR037238">
    <property type="entry name" value="YbiA-like_sf"/>
</dbReference>
<gene>
    <name evidence="3" type="ORF">KUTeg_022567</name>
</gene>
<protein>
    <recommendedName>
        <fullName evidence="2">NADAR domain-containing protein</fullName>
    </recommendedName>
</protein>
<dbReference type="Gene3D" id="1.10.357.40">
    <property type="entry name" value="YbiA-like"/>
    <property type="match status" value="1"/>
</dbReference>
<name>A0ABQ9ECR2_TEGGR</name>
<evidence type="ECO:0000313" key="3">
    <source>
        <dbReference type="EMBL" id="KAJ8301048.1"/>
    </source>
</evidence>
<comment type="caution">
    <text evidence="3">The sequence shown here is derived from an EMBL/GenBank/DDBJ whole genome shotgun (WGS) entry which is preliminary data.</text>
</comment>
<feature type="region of interest" description="Disordered" evidence="1">
    <location>
        <begin position="216"/>
        <end position="296"/>
    </location>
</feature>
<evidence type="ECO:0000259" key="2">
    <source>
        <dbReference type="Pfam" id="PF08719"/>
    </source>
</evidence>
<organism evidence="3 4">
    <name type="scientific">Tegillarca granosa</name>
    <name type="common">Malaysian cockle</name>
    <name type="synonym">Anadara granosa</name>
    <dbReference type="NCBI Taxonomy" id="220873"/>
    <lineage>
        <taxon>Eukaryota</taxon>
        <taxon>Metazoa</taxon>
        <taxon>Spiralia</taxon>
        <taxon>Lophotrochozoa</taxon>
        <taxon>Mollusca</taxon>
        <taxon>Bivalvia</taxon>
        <taxon>Autobranchia</taxon>
        <taxon>Pteriomorphia</taxon>
        <taxon>Arcoida</taxon>
        <taxon>Arcoidea</taxon>
        <taxon>Arcidae</taxon>
        <taxon>Tegillarca</taxon>
    </lineage>
</organism>
<dbReference type="Proteomes" id="UP001217089">
    <property type="component" value="Unassembled WGS sequence"/>
</dbReference>
<feature type="compositionally biased region" description="Polar residues" evidence="1">
    <location>
        <begin position="240"/>
        <end position="249"/>
    </location>
</feature>
<evidence type="ECO:0000256" key="1">
    <source>
        <dbReference type="SAM" id="MobiDB-lite"/>
    </source>
</evidence>
<dbReference type="SUPFAM" id="SSF143990">
    <property type="entry name" value="YbiA-like"/>
    <property type="match status" value="1"/>
</dbReference>
<dbReference type="EMBL" id="JARBDR010000919">
    <property type="protein sequence ID" value="KAJ8301048.1"/>
    <property type="molecule type" value="Genomic_DNA"/>
</dbReference>
<feature type="compositionally biased region" description="Polar residues" evidence="1">
    <location>
        <begin position="266"/>
        <end position="295"/>
    </location>
</feature>
<feature type="domain" description="NADAR" evidence="2">
    <location>
        <begin position="336"/>
        <end position="447"/>
    </location>
</feature>